<evidence type="ECO:0000259" key="4">
    <source>
        <dbReference type="PROSITE" id="PS51194"/>
    </source>
</evidence>
<dbReference type="InterPro" id="IPR027417">
    <property type="entry name" value="P-loop_NTPase"/>
</dbReference>
<dbReference type="RefSeq" id="WP_158217905.1">
    <property type="nucleotide sequence ID" value="NZ_AQQR01000002.1"/>
</dbReference>
<dbReference type="SMART" id="SM00490">
    <property type="entry name" value="HELICc"/>
    <property type="match status" value="1"/>
</dbReference>
<evidence type="ECO:0008006" key="7">
    <source>
        <dbReference type="Google" id="ProtNLM"/>
    </source>
</evidence>
<dbReference type="Pfam" id="PF00271">
    <property type="entry name" value="Helicase_C"/>
    <property type="match status" value="1"/>
</dbReference>
<keyword evidence="2" id="KW-0067">ATP-binding</keyword>
<evidence type="ECO:0000313" key="5">
    <source>
        <dbReference type="EMBL" id="OWU75591.1"/>
    </source>
</evidence>
<dbReference type="EMBL" id="AQQR01000002">
    <property type="protein sequence ID" value="OWU75591.1"/>
    <property type="molecule type" value="Genomic_DNA"/>
</dbReference>
<keyword evidence="1" id="KW-0547">Nucleotide-binding</keyword>
<dbReference type="GO" id="GO:0005524">
    <property type="term" value="F:ATP binding"/>
    <property type="evidence" value="ECO:0007669"/>
    <property type="project" value="UniProtKB-KW"/>
</dbReference>
<dbReference type="PROSITE" id="PS51194">
    <property type="entry name" value="HELICASE_CTER"/>
    <property type="match status" value="1"/>
</dbReference>
<organism evidence="5 6">
    <name type="scientific">Marinibacterium profundimaris</name>
    <dbReference type="NCBI Taxonomy" id="1679460"/>
    <lineage>
        <taxon>Bacteria</taxon>
        <taxon>Pseudomonadati</taxon>
        <taxon>Pseudomonadota</taxon>
        <taxon>Alphaproteobacteria</taxon>
        <taxon>Rhodobacterales</taxon>
        <taxon>Paracoccaceae</taxon>
        <taxon>Marinibacterium</taxon>
    </lineage>
</organism>
<sequence length="1646" mass="180910">MSDLDPNRFRSVLDATLKRFVTTASPVNSVRAPQLAAKLVSAVAAQELVKGPFVETLPDFEKGRSLESLRSDGLLQPAWETMAHTAPAVWSRPLHAHQEHALLRDDNYLVATGTGSGKTESFLFPLIDDILAQGDLERPGVRAILVYPLNALANDQLTRIAKLLFRDLGNPGITLGRYTGQVRSTASREQEESTLRATPTYVEEFGEDVQVPLEWRLSRAEMRAQPPHILITNYAMLEHILLLPTNRPLLNGADLRWIVLDELHTYTGASAIEVSFLLRRLKDSVGAAPGSVRCVGTSASLDEARKEELATFAADLFGEPFAAARSVVMSRRRRHPALAGQHAPSGFGADQWDAARALSAFVAMRERTGHVVSVRDWNLECELEDLDALCIGDDTRLGDGLIQCLSRFTEVHTLADILERGPQPLTDLAEEIFPDDDPATAIAGLIGLISIGVLAKSEDSAVFPLLPARYHLIASSVDRVGVTLDHDTGEGVGTVHIGPVRDEEDRPIFHLMTCRNCGEPYLEAWMTGAGLDPDKGRASDRVLLRPLPGLATAESEEEEDNEDPNVPEVWWVDPMTGLPLEEGEAGAVGLEAVQMEHDDEGAHLPRCCACNHRPARHREPITTIHPGDEAFSAVSAQALLESLPARSVGTAPPMDGRNLLVFSDNRQDAAFFAPFFERTARDMAVRGAMLDALSRGALDLDNLVTASQRSLRQHGLRLYAPGVEPMLREEINEELRLKTLIAAELSTFGKGRLSLEGFGLISIDYEGLDRVVRLAERPMPDALKPHAEAYVRWLLKTAREHRAIAYEGSGGVDLVDDSIWGRFNAQRDRCITLNKNPRASLAMHIIPAAGHSNRFVQLLQKMGTAVDAPIDDVTARDVLERIFRAFESPNSMMIAHGRGLGLKLDRHIRVIPGRERPLLRCDTCGVRTQIDTAGVCASRGCSGRLEPVSEAERDALETTNHYVARYGERPMLSVAREHTAAIAGHVRARTEELFKQGEVNLLSCTTTMEMGVDLGDLEAVLCKNVPPSIANYQQRAGRAGRRAQVAPIVLTTARSSRYDQAVYHRFGQYLVEKPRVPYLNLDNPGFFQRHQMSVALAGFLDYRLGAAIGMGAPRLKALFGEFLDGATRTGWGEDRDAWAASSAGQQAFRRAANLALRLESTVLGIALDARGVEAMFRRRTDALADAVFGRWQIMHDNVQLLEVERAALPESDERERDKKARAIAALNAQKARFLNQFVVEEMSRRAVIPTYAFPVHSVALEVMTRAGGGGFGTSQVPLELDRDGAIGITEYAPRAEVVAGGRVWTSAGISKRNRFTGDDAFVDKALYRACEACGCPQITAEGADPAEDCAQCRAPFHPFNRVRHFLRPKGFVTSFAEPDGRDPGAARIRPAPTDDARLLTEAPRSAYQATDIEDIRTFHAPGSGRPEAELGRIITINRGPDRGGFVWCPACEHAEPVEGHGPERRWQRRSMMSTHINPRTGERCRVDLARQVQPIDLAHVFETDVRAFLFSGGPRARIGTPPPFDETLRRTLQEALRLGAAQLLETDPRDLRALTQVLDGDLVVVLYDAVSGGAGYAARLTRDAGFSMRVLLTMTRDVLECTNPDCIRACSRCLHDYSNQRVWHELDRNPALVWVDALLNGVAVSA</sequence>
<dbReference type="Proteomes" id="UP000215377">
    <property type="component" value="Unassembled WGS sequence"/>
</dbReference>
<name>A0A225NM40_9RHOB</name>
<dbReference type="PROSITE" id="PS51192">
    <property type="entry name" value="HELICASE_ATP_BIND_1"/>
    <property type="match status" value="1"/>
</dbReference>
<comment type="caution">
    <text evidence="5">The sequence shown here is derived from an EMBL/GenBank/DDBJ whole genome shotgun (WGS) entry which is preliminary data.</text>
</comment>
<evidence type="ECO:0000313" key="6">
    <source>
        <dbReference type="Proteomes" id="UP000215377"/>
    </source>
</evidence>
<reference evidence="5 6" key="1">
    <citation type="submission" date="2013-04" db="EMBL/GenBank/DDBJ databases">
        <title>Oceanicola sp. 22II1-22F33 Genome Sequencing.</title>
        <authorList>
            <person name="Lai Q."/>
            <person name="Li G."/>
            <person name="Shao Z."/>
        </authorList>
    </citation>
    <scope>NUCLEOTIDE SEQUENCE [LARGE SCALE GENOMIC DNA]</scope>
    <source>
        <strain evidence="5 6">22II1-22F33</strain>
    </source>
</reference>
<accession>A0A225NM40</accession>
<dbReference type="OrthoDB" id="9815222at2"/>
<dbReference type="InterPro" id="IPR011545">
    <property type="entry name" value="DEAD/DEAH_box_helicase_dom"/>
</dbReference>
<protein>
    <recommendedName>
        <fullName evidence="7">DEAD/DEAH box helicase</fullName>
    </recommendedName>
</protein>
<dbReference type="GO" id="GO:0003676">
    <property type="term" value="F:nucleic acid binding"/>
    <property type="evidence" value="ECO:0007669"/>
    <property type="project" value="InterPro"/>
</dbReference>
<evidence type="ECO:0000256" key="1">
    <source>
        <dbReference type="ARBA" id="ARBA00022741"/>
    </source>
</evidence>
<dbReference type="Pfam" id="PF09369">
    <property type="entry name" value="MZB"/>
    <property type="match status" value="1"/>
</dbReference>
<dbReference type="GO" id="GO:0006289">
    <property type="term" value="P:nucleotide-excision repair"/>
    <property type="evidence" value="ECO:0007669"/>
    <property type="project" value="TreeGrafter"/>
</dbReference>
<dbReference type="InterPro" id="IPR014001">
    <property type="entry name" value="Helicase_ATP-bd"/>
</dbReference>
<dbReference type="InterPro" id="IPR001650">
    <property type="entry name" value="Helicase_C-like"/>
</dbReference>
<dbReference type="Pfam" id="PF00270">
    <property type="entry name" value="DEAD"/>
    <property type="match status" value="1"/>
</dbReference>
<dbReference type="GO" id="GO:0036297">
    <property type="term" value="P:interstrand cross-link repair"/>
    <property type="evidence" value="ECO:0007669"/>
    <property type="project" value="TreeGrafter"/>
</dbReference>
<dbReference type="PANTHER" id="PTHR47957">
    <property type="entry name" value="ATP-DEPENDENT HELICASE HRQ1"/>
    <property type="match status" value="1"/>
</dbReference>
<evidence type="ECO:0000259" key="3">
    <source>
        <dbReference type="PROSITE" id="PS51192"/>
    </source>
</evidence>
<feature type="domain" description="Helicase ATP-binding" evidence="3">
    <location>
        <begin position="99"/>
        <end position="319"/>
    </location>
</feature>
<gene>
    <name evidence="5" type="ORF">ATO3_05025</name>
</gene>
<dbReference type="Gene3D" id="3.40.50.300">
    <property type="entry name" value="P-loop containing nucleotide triphosphate hydrolases"/>
    <property type="match status" value="2"/>
</dbReference>
<dbReference type="GO" id="GO:0043138">
    <property type="term" value="F:3'-5' DNA helicase activity"/>
    <property type="evidence" value="ECO:0007669"/>
    <property type="project" value="TreeGrafter"/>
</dbReference>
<keyword evidence="6" id="KW-1185">Reference proteome</keyword>
<dbReference type="InterPro" id="IPR018973">
    <property type="entry name" value="MZB"/>
</dbReference>
<dbReference type="SMART" id="SM00487">
    <property type="entry name" value="DEXDc"/>
    <property type="match status" value="1"/>
</dbReference>
<evidence type="ECO:0000256" key="2">
    <source>
        <dbReference type="ARBA" id="ARBA00022840"/>
    </source>
</evidence>
<feature type="domain" description="Helicase C-terminal" evidence="4">
    <location>
        <begin position="903"/>
        <end position="1085"/>
    </location>
</feature>
<dbReference type="PANTHER" id="PTHR47957:SF3">
    <property type="entry name" value="ATP-DEPENDENT HELICASE HRQ1"/>
    <property type="match status" value="1"/>
</dbReference>
<proteinExistence type="predicted"/>
<dbReference type="SUPFAM" id="SSF52540">
    <property type="entry name" value="P-loop containing nucleoside triphosphate hydrolases"/>
    <property type="match status" value="2"/>
</dbReference>